<gene>
    <name evidence="2" type="ORF">CYMTET_54839</name>
</gene>
<keyword evidence="3" id="KW-1185">Reference proteome</keyword>
<evidence type="ECO:0000313" key="3">
    <source>
        <dbReference type="Proteomes" id="UP001190700"/>
    </source>
</evidence>
<evidence type="ECO:0000256" key="1">
    <source>
        <dbReference type="SAM" id="MobiDB-lite"/>
    </source>
</evidence>
<proteinExistence type="predicted"/>
<reference evidence="2 3" key="1">
    <citation type="journal article" date="2015" name="Genome Biol. Evol.">
        <title>Comparative Genomics of a Bacterivorous Green Alga Reveals Evolutionary Causalities and Consequences of Phago-Mixotrophic Mode of Nutrition.</title>
        <authorList>
            <person name="Burns J.A."/>
            <person name="Paasch A."/>
            <person name="Narechania A."/>
            <person name="Kim E."/>
        </authorList>
    </citation>
    <scope>NUCLEOTIDE SEQUENCE [LARGE SCALE GENOMIC DNA]</scope>
    <source>
        <strain evidence="2 3">PLY_AMNH</strain>
    </source>
</reference>
<evidence type="ECO:0000313" key="2">
    <source>
        <dbReference type="EMBL" id="KAK3234931.1"/>
    </source>
</evidence>
<comment type="caution">
    <text evidence="2">The sequence shown here is derived from an EMBL/GenBank/DDBJ whole genome shotgun (WGS) entry which is preliminary data.</text>
</comment>
<feature type="compositionally biased region" description="Basic and acidic residues" evidence="1">
    <location>
        <begin position="18"/>
        <end position="27"/>
    </location>
</feature>
<protein>
    <submittedName>
        <fullName evidence="2">Uncharacterized protein</fullName>
    </submittedName>
</protein>
<organism evidence="2 3">
    <name type="scientific">Cymbomonas tetramitiformis</name>
    <dbReference type="NCBI Taxonomy" id="36881"/>
    <lineage>
        <taxon>Eukaryota</taxon>
        <taxon>Viridiplantae</taxon>
        <taxon>Chlorophyta</taxon>
        <taxon>Pyramimonadophyceae</taxon>
        <taxon>Pyramimonadales</taxon>
        <taxon>Pyramimonadaceae</taxon>
        <taxon>Cymbomonas</taxon>
    </lineage>
</organism>
<dbReference type="EMBL" id="LGRX02035416">
    <property type="protein sequence ID" value="KAK3234931.1"/>
    <property type="molecule type" value="Genomic_DNA"/>
</dbReference>
<sequence>MTWDQNTSDGWKQFVEKEKRAAKEWQGKHSWTIDNGTAQAPAVHNGMSDDTYKFRSQEIKKIQAGSGSVIMGPFAGGLINLPSTSKQ</sequence>
<name>A0AAE0BED4_9CHLO</name>
<feature type="region of interest" description="Disordered" evidence="1">
    <location>
        <begin position="18"/>
        <end position="48"/>
    </location>
</feature>
<dbReference type="Proteomes" id="UP001190700">
    <property type="component" value="Unassembled WGS sequence"/>
</dbReference>
<dbReference type="AlphaFoldDB" id="A0AAE0BED4"/>
<accession>A0AAE0BED4</accession>